<protein>
    <submittedName>
        <fullName evidence="2">Uncharacterized protein</fullName>
    </submittedName>
</protein>
<feature type="compositionally biased region" description="Polar residues" evidence="1">
    <location>
        <begin position="10"/>
        <end position="19"/>
    </location>
</feature>
<evidence type="ECO:0000313" key="3">
    <source>
        <dbReference type="Proteomes" id="UP000037069"/>
    </source>
</evidence>
<sequence>SFSAKRLSASFISGTTEQARISWLTRAAEEGERSPSAPPPHPTSTSSARLSAAPHASREGERRPTEHDHQRAQRTPPPGLFAARMGECCARVGDSRCRRRRGGRRVGRRRLRCSHDEGGGGRLRVHRACRGGVDAHGQGVPEVRVSNQVLLLGGSVDRVTVAQPLVRDGGRGRRPGAGARGQGLTRTRRPGDRDGSGCERAL</sequence>
<feature type="non-terminal residue" evidence="2">
    <location>
        <position position="1"/>
    </location>
</feature>
<dbReference type="EMBL" id="JRES01001661">
    <property type="protein sequence ID" value="KNC21084.1"/>
    <property type="molecule type" value="Genomic_DNA"/>
</dbReference>
<evidence type="ECO:0000256" key="1">
    <source>
        <dbReference type="SAM" id="MobiDB-lite"/>
    </source>
</evidence>
<accession>A0A0L0BPC9</accession>
<reference evidence="2 3" key="1">
    <citation type="journal article" date="2015" name="Nat. Commun.">
        <title>Lucilia cuprina genome unlocks parasitic fly biology to underpin future interventions.</title>
        <authorList>
            <person name="Anstead C.A."/>
            <person name="Korhonen P.K."/>
            <person name="Young N.D."/>
            <person name="Hall R.S."/>
            <person name="Jex A.R."/>
            <person name="Murali S.C."/>
            <person name="Hughes D.S."/>
            <person name="Lee S.F."/>
            <person name="Perry T."/>
            <person name="Stroehlein A.J."/>
            <person name="Ansell B.R."/>
            <person name="Breugelmans B."/>
            <person name="Hofmann A."/>
            <person name="Qu J."/>
            <person name="Dugan S."/>
            <person name="Lee S.L."/>
            <person name="Chao H."/>
            <person name="Dinh H."/>
            <person name="Han Y."/>
            <person name="Doddapaneni H.V."/>
            <person name="Worley K.C."/>
            <person name="Muzny D.M."/>
            <person name="Ioannidis P."/>
            <person name="Waterhouse R.M."/>
            <person name="Zdobnov E.M."/>
            <person name="James P.J."/>
            <person name="Bagnall N.H."/>
            <person name="Kotze A.C."/>
            <person name="Gibbs R.A."/>
            <person name="Richards S."/>
            <person name="Batterham P."/>
            <person name="Gasser R.B."/>
        </authorList>
    </citation>
    <scope>NUCLEOTIDE SEQUENCE [LARGE SCALE GENOMIC DNA]</scope>
    <source>
        <strain evidence="2 3">LS</strain>
        <tissue evidence="2">Full body</tissue>
    </source>
</reference>
<comment type="caution">
    <text evidence="2">The sequence shown here is derived from an EMBL/GenBank/DDBJ whole genome shotgun (WGS) entry which is preliminary data.</text>
</comment>
<proteinExistence type="predicted"/>
<organism evidence="2 3">
    <name type="scientific">Lucilia cuprina</name>
    <name type="common">Green bottle fly</name>
    <name type="synonym">Australian sheep blowfly</name>
    <dbReference type="NCBI Taxonomy" id="7375"/>
    <lineage>
        <taxon>Eukaryota</taxon>
        <taxon>Metazoa</taxon>
        <taxon>Ecdysozoa</taxon>
        <taxon>Arthropoda</taxon>
        <taxon>Hexapoda</taxon>
        <taxon>Insecta</taxon>
        <taxon>Pterygota</taxon>
        <taxon>Neoptera</taxon>
        <taxon>Endopterygota</taxon>
        <taxon>Diptera</taxon>
        <taxon>Brachycera</taxon>
        <taxon>Muscomorpha</taxon>
        <taxon>Oestroidea</taxon>
        <taxon>Calliphoridae</taxon>
        <taxon>Luciliinae</taxon>
        <taxon>Lucilia</taxon>
    </lineage>
</organism>
<gene>
    <name evidence="2" type="ORF">FF38_05148</name>
</gene>
<feature type="region of interest" description="Disordered" evidence="1">
    <location>
        <begin position="165"/>
        <end position="202"/>
    </location>
</feature>
<feature type="region of interest" description="Disordered" evidence="1">
    <location>
        <begin position="1"/>
        <end position="81"/>
    </location>
</feature>
<name>A0A0L0BPC9_LUCCU</name>
<evidence type="ECO:0000313" key="2">
    <source>
        <dbReference type="EMBL" id="KNC21084.1"/>
    </source>
</evidence>
<dbReference type="Proteomes" id="UP000037069">
    <property type="component" value="Unassembled WGS sequence"/>
</dbReference>
<feature type="compositionally biased region" description="Basic and acidic residues" evidence="1">
    <location>
        <begin position="56"/>
        <end position="71"/>
    </location>
</feature>
<feature type="non-terminal residue" evidence="2">
    <location>
        <position position="202"/>
    </location>
</feature>
<dbReference type="AlphaFoldDB" id="A0A0L0BPC9"/>
<keyword evidence="3" id="KW-1185">Reference proteome</keyword>
<feature type="compositionally biased region" description="Basic and acidic residues" evidence="1">
    <location>
        <begin position="189"/>
        <end position="202"/>
    </location>
</feature>